<dbReference type="AlphaFoldDB" id="A0AAE4YBJ1"/>
<comment type="caution">
    <text evidence="14">The sequence shown here is derived from an EMBL/GenBank/DDBJ whole genome shotgun (WGS) entry which is preliminary data.</text>
</comment>
<dbReference type="InterPro" id="IPR048445">
    <property type="entry name" value="DncV-like_NTFase"/>
</dbReference>
<dbReference type="InterPro" id="IPR048446">
    <property type="entry name" value="DncV_C"/>
</dbReference>
<organism evidence="14 15">
    <name type="scientific">Stagnihabitans tardus</name>
    <dbReference type="NCBI Taxonomy" id="2699202"/>
    <lineage>
        <taxon>Bacteria</taxon>
        <taxon>Pseudomonadati</taxon>
        <taxon>Pseudomonadota</taxon>
        <taxon>Alphaproteobacteria</taxon>
        <taxon>Rhodobacterales</taxon>
        <taxon>Paracoccaceae</taxon>
        <taxon>Stagnihabitans</taxon>
    </lineage>
</organism>
<evidence type="ECO:0000259" key="12">
    <source>
        <dbReference type="Pfam" id="PF21654"/>
    </source>
</evidence>
<dbReference type="InterPro" id="IPR047805">
    <property type="entry name" value="GAMP_synthase"/>
</dbReference>
<reference evidence="14" key="1">
    <citation type="submission" date="2020-01" db="EMBL/GenBank/DDBJ databases">
        <authorList>
            <person name="Chen W.-M."/>
        </authorList>
    </citation>
    <scope>NUCLEOTIDE SEQUENCE</scope>
    <source>
        <strain evidence="14">CYK-10</strain>
    </source>
</reference>
<dbReference type="GO" id="GO:0051607">
    <property type="term" value="P:defense response to virus"/>
    <property type="evidence" value="ECO:0007669"/>
    <property type="project" value="UniProtKB-KW"/>
</dbReference>
<keyword evidence="8" id="KW-0051">Antiviral defense</keyword>
<keyword evidence="1" id="KW-0808">Transferase</keyword>
<evidence type="ECO:0000256" key="6">
    <source>
        <dbReference type="ARBA" id="ARBA00022842"/>
    </source>
</evidence>
<evidence type="ECO:0000256" key="10">
    <source>
        <dbReference type="ARBA" id="ARBA00044145"/>
    </source>
</evidence>
<dbReference type="NCBIfam" id="NF041078">
    <property type="entry name" value="cGAS"/>
    <property type="match status" value="1"/>
</dbReference>
<keyword evidence="3" id="KW-0479">Metal-binding</keyword>
<dbReference type="EMBL" id="JAABNR010000014">
    <property type="protein sequence ID" value="NBZ88914.1"/>
    <property type="molecule type" value="Genomic_DNA"/>
</dbReference>
<evidence type="ECO:0000256" key="5">
    <source>
        <dbReference type="ARBA" id="ARBA00022840"/>
    </source>
</evidence>
<evidence type="ECO:0000256" key="9">
    <source>
        <dbReference type="ARBA" id="ARBA00023134"/>
    </source>
</evidence>
<dbReference type="GO" id="GO:0009117">
    <property type="term" value="P:nucleotide metabolic process"/>
    <property type="evidence" value="ECO:0007669"/>
    <property type="project" value="UniProtKB-KW"/>
</dbReference>
<evidence type="ECO:0000313" key="15">
    <source>
        <dbReference type="Proteomes" id="UP001193501"/>
    </source>
</evidence>
<keyword evidence="4" id="KW-0547">Nucleotide-binding</keyword>
<evidence type="ECO:0000256" key="4">
    <source>
        <dbReference type="ARBA" id="ARBA00022741"/>
    </source>
</evidence>
<evidence type="ECO:0000256" key="3">
    <source>
        <dbReference type="ARBA" id="ARBA00022723"/>
    </source>
</evidence>
<dbReference type="RefSeq" id="WP_168775723.1">
    <property type="nucleotide sequence ID" value="NZ_JAABNR010000014.1"/>
</dbReference>
<evidence type="ECO:0000256" key="8">
    <source>
        <dbReference type="ARBA" id="ARBA00023118"/>
    </source>
</evidence>
<accession>A0AAE4YBJ1</accession>
<proteinExistence type="predicted"/>
<protein>
    <recommendedName>
        <fullName evidence="10">Cyclic GMP-AMP synthase</fullName>
    </recommendedName>
</protein>
<evidence type="ECO:0000313" key="14">
    <source>
        <dbReference type="EMBL" id="NBZ88914.1"/>
    </source>
</evidence>
<feature type="domain" description="Cyclic GMP-AMP synthase C-terminal" evidence="13">
    <location>
        <begin position="235"/>
        <end position="366"/>
    </location>
</feature>
<dbReference type="GO" id="GO:0140701">
    <property type="term" value="F:3',3'-cyclic GMP-AMP synthase activity"/>
    <property type="evidence" value="ECO:0007669"/>
    <property type="project" value="InterPro"/>
</dbReference>
<dbReference type="GO" id="GO:0005525">
    <property type="term" value="F:GTP binding"/>
    <property type="evidence" value="ECO:0007669"/>
    <property type="project" value="UniProtKB-KW"/>
</dbReference>
<dbReference type="GO" id="GO:0046872">
    <property type="term" value="F:metal ion binding"/>
    <property type="evidence" value="ECO:0007669"/>
    <property type="project" value="UniProtKB-KW"/>
</dbReference>
<dbReference type="Proteomes" id="UP001193501">
    <property type="component" value="Unassembled WGS sequence"/>
</dbReference>
<dbReference type="Pfam" id="PF21654">
    <property type="entry name" value="DncV-like_NTFase"/>
    <property type="match status" value="1"/>
</dbReference>
<keyword evidence="2" id="KW-0548">Nucleotidyltransferase</keyword>
<evidence type="ECO:0000259" key="13">
    <source>
        <dbReference type="Pfam" id="PF21713"/>
    </source>
</evidence>
<evidence type="ECO:0000256" key="7">
    <source>
        <dbReference type="ARBA" id="ARBA00023080"/>
    </source>
</evidence>
<evidence type="ECO:0000256" key="1">
    <source>
        <dbReference type="ARBA" id="ARBA00022679"/>
    </source>
</evidence>
<evidence type="ECO:0000256" key="11">
    <source>
        <dbReference type="ARBA" id="ARBA00048304"/>
    </source>
</evidence>
<sequence length="413" mass="46016">MPINAHKALVSRPSGYKFALDLTEDQRRILRDARDEIRAEISAKFGSFAKSLGDQALYEGSAPVLARNFQTPKFRMQGSFSYDTCNQPAHVPPQEIDLDDGLFMPVSYFQKNQDRLPAVNSAAYFSIIEKILAPLCEKKGWKLVTDKPSCVRVVVDDTMHTDLALYSVPDGDFLRILKDAQNRGADFSTALMMEDTAYRMLSQDEIMLAHRKEGWKKSDPRKLEDWFVDAVKEHGDQVRTVSRYLKGWKDYQWKEGKLASIALMAAVVSVFEKSAAQIPSNRDDIALLRVARELPDFLAKEIPNPVVEGERLDQSWSAVERQDFVAKAKILAQRLADALVNTSDRSASLKVLQGLFGGRIPDDLTLYVPDAGLDVKTSPLSTPAALTLGLIDKIDAEHQPLAAVNKQGGGRYG</sequence>
<keyword evidence="6" id="KW-0460">Magnesium</keyword>
<feature type="domain" description="Cyclic GMP-AMP synthase DncV-like nucleotidyltransferase" evidence="12">
    <location>
        <begin position="72"/>
        <end position="166"/>
    </location>
</feature>
<keyword evidence="15" id="KW-1185">Reference proteome</keyword>
<dbReference type="Pfam" id="PF21713">
    <property type="entry name" value="DncV_C"/>
    <property type="match status" value="1"/>
</dbReference>
<name>A0AAE4YBJ1_9RHOB</name>
<gene>
    <name evidence="14" type="ORF">GV832_15075</name>
</gene>
<dbReference type="GO" id="GO:0005524">
    <property type="term" value="F:ATP binding"/>
    <property type="evidence" value="ECO:0007669"/>
    <property type="project" value="UniProtKB-KW"/>
</dbReference>
<evidence type="ECO:0000256" key="2">
    <source>
        <dbReference type="ARBA" id="ARBA00022695"/>
    </source>
</evidence>
<keyword evidence="5" id="KW-0067">ATP-binding</keyword>
<comment type="catalytic activity">
    <reaction evidence="11">
        <text>GTP + ATP = 3',3'-cGAMP + 2 diphosphate</text>
        <dbReference type="Rhea" id="RHEA:35647"/>
        <dbReference type="ChEBI" id="CHEBI:30616"/>
        <dbReference type="ChEBI" id="CHEBI:33019"/>
        <dbReference type="ChEBI" id="CHEBI:37565"/>
        <dbReference type="ChEBI" id="CHEBI:71501"/>
    </reaction>
    <physiologicalReaction direction="left-to-right" evidence="11">
        <dbReference type="Rhea" id="RHEA:35648"/>
    </physiologicalReaction>
</comment>
<keyword evidence="9" id="KW-0342">GTP-binding</keyword>
<keyword evidence="7" id="KW-0546">Nucleotide metabolism</keyword>